<evidence type="ECO:0000313" key="9">
    <source>
        <dbReference type="EMBL" id="OLQ81342.1"/>
    </source>
</evidence>
<dbReference type="AlphaFoldDB" id="A0A1Q9H0Z0"/>
<comment type="caution">
    <text evidence="9">The sequence shown here is derived from an EMBL/GenBank/DDBJ whole genome shotgun (WGS) entry which is preliminary data.</text>
</comment>
<dbReference type="PROSITE" id="PS50885">
    <property type="entry name" value="HAMP"/>
    <property type="match status" value="1"/>
</dbReference>
<feature type="domain" description="HAMP" evidence="8">
    <location>
        <begin position="232"/>
        <end position="284"/>
    </location>
</feature>
<dbReference type="PRINTS" id="PR00260">
    <property type="entry name" value="CHEMTRNSDUCR"/>
</dbReference>
<feature type="domain" description="Methyl-accepting transducer" evidence="7">
    <location>
        <begin position="289"/>
        <end position="525"/>
    </location>
</feature>
<evidence type="ECO:0000256" key="3">
    <source>
        <dbReference type="ARBA" id="ARBA00029447"/>
    </source>
</evidence>
<dbReference type="InterPro" id="IPR004090">
    <property type="entry name" value="Chemotax_Me-accpt_rcpt"/>
</dbReference>
<keyword evidence="5" id="KW-0175">Coiled coil</keyword>
<dbReference type="InterPro" id="IPR003660">
    <property type="entry name" value="HAMP_dom"/>
</dbReference>
<dbReference type="PANTHER" id="PTHR32089:SF120">
    <property type="entry name" value="METHYL-ACCEPTING CHEMOTAXIS PROTEIN TLPQ"/>
    <property type="match status" value="1"/>
</dbReference>
<dbReference type="CDD" id="cd06225">
    <property type="entry name" value="HAMP"/>
    <property type="match status" value="1"/>
</dbReference>
<dbReference type="SMART" id="SM00283">
    <property type="entry name" value="MA"/>
    <property type="match status" value="1"/>
</dbReference>
<keyword evidence="6" id="KW-1133">Transmembrane helix</keyword>
<dbReference type="STRING" id="1903952.BIT28_27465"/>
<dbReference type="SUPFAM" id="SSF58104">
    <property type="entry name" value="Methyl-accepting chemotaxis protein (MCP) signaling domain"/>
    <property type="match status" value="1"/>
</dbReference>
<name>A0A1Q9H0Z0_9GAMM</name>
<organism evidence="9 10">
    <name type="scientific">Photobacterium proteolyticum</name>
    <dbReference type="NCBI Taxonomy" id="1903952"/>
    <lineage>
        <taxon>Bacteria</taxon>
        <taxon>Pseudomonadati</taxon>
        <taxon>Pseudomonadota</taxon>
        <taxon>Gammaproteobacteria</taxon>
        <taxon>Vibrionales</taxon>
        <taxon>Vibrionaceae</taxon>
        <taxon>Photobacterium</taxon>
    </lineage>
</organism>
<sequence>MQFIKNWKIATKMLILVSILLVLMMCIAGYGYLKLSQIGDELKGITSEDIPLTDIATVISIQQFESAVLVERTLRNAGLKDADAESNLTHFRQSFAAMNATINNKINEAEKLLAQAMLHATSERLKDKEKSLSASLSQLRSQHLQYEQHVDDLIKQVERGNLVEATNRLAALESIQKKLNHNLELFLVDVEAMTEDALHIVEEHEHAAIIGMIAIGVVALLFGAACGYGFTITITRPLKQAVDASDKMADGDLRVMINADHSDETGQLLKAMNHMARKMEMTIFRILQSSDLIATSAADMAAATEQTTQAMNAQQLNTEHVVSAMTEMSTTVQQVADNALNTSQLTQTASEEVQKGSQIVAENQQAVIGLVSQVQNASGKLDELKLESNNIGDFVNSITEIADQTNLLALNAAIEAARAGEQGRGFAVVADEVRSLAMRTQDATSQIHKLIEQLQNKATSAVEVMELSRQMVEESSDKAVIASESLQMLNQSVDEINSKNIEVATICEQQSVASEEINQSIVSISQSGREVLGGAEQTANSGQQLAELAEELRALMLQFKVREQIG</sequence>
<feature type="transmembrane region" description="Helical" evidence="6">
    <location>
        <begin position="207"/>
        <end position="230"/>
    </location>
</feature>
<evidence type="ECO:0008006" key="11">
    <source>
        <dbReference type="Google" id="ProtNLM"/>
    </source>
</evidence>
<evidence type="ECO:0000256" key="4">
    <source>
        <dbReference type="PROSITE-ProRule" id="PRU00284"/>
    </source>
</evidence>
<dbReference type="Pfam" id="PF00672">
    <property type="entry name" value="HAMP"/>
    <property type="match status" value="1"/>
</dbReference>
<accession>A0A1Q9H0Z0</accession>
<evidence type="ECO:0000256" key="6">
    <source>
        <dbReference type="SAM" id="Phobius"/>
    </source>
</evidence>
<comment type="similarity">
    <text evidence="3">Belongs to the methyl-accepting chemotaxis (MCP) protein family.</text>
</comment>
<dbReference type="PANTHER" id="PTHR32089">
    <property type="entry name" value="METHYL-ACCEPTING CHEMOTAXIS PROTEIN MCPB"/>
    <property type="match status" value="1"/>
</dbReference>
<dbReference type="GO" id="GO:0007165">
    <property type="term" value="P:signal transduction"/>
    <property type="evidence" value="ECO:0007669"/>
    <property type="project" value="UniProtKB-KW"/>
</dbReference>
<evidence type="ECO:0000259" key="7">
    <source>
        <dbReference type="PROSITE" id="PS50111"/>
    </source>
</evidence>
<dbReference type="FunFam" id="1.10.287.950:FF:000001">
    <property type="entry name" value="Methyl-accepting chemotaxis sensory transducer"/>
    <property type="match status" value="1"/>
</dbReference>
<proteinExistence type="inferred from homology"/>
<dbReference type="GO" id="GO:0004888">
    <property type="term" value="F:transmembrane signaling receptor activity"/>
    <property type="evidence" value="ECO:0007669"/>
    <property type="project" value="InterPro"/>
</dbReference>
<dbReference type="Proteomes" id="UP000186905">
    <property type="component" value="Unassembled WGS sequence"/>
</dbReference>
<evidence type="ECO:0000256" key="5">
    <source>
        <dbReference type="SAM" id="Coils"/>
    </source>
</evidence>
<dbReference type="SMART" id="SM00304">
    <property type="entry name" value="HAMP"/>
    <property type="match status" value="1"/>
</dbReference>
<gene>
    <name evidence="9" type="ORF">BIT28_27465</name>
</gene>
<dbReference type="GO" id="GO:0016020">
    <property type="term" value="C:membrane"/>
    <property type="evidence" value="ECO:0007669"/>
    <property type="project" value="UniProtKB-SubCell"/>
</dbReference>
<dbReference type="GO" id="GO:0006935">
    <property type="term" value="P:chemotaxis"/>
    <property type="evidence" value="ECO:0007669"/>
    <property type="project" value="InterPro"/>
</dbReference>
<dbReference type="OrthoDB" id="7054443at2"/>
<dbReference type="Pfam" id="PF00015">
    <property type="entry name" value="MCPsignal"/>
    <property type="match status" value="1"/>
</dbReference>
<dbReference type="PROSITE" id="PS50111">
    <property type="entry name" value="CHEMOTAXIS_TRANSDUC_2"/>
    <property type="match status" value="1"/>
</dbReference>
<dbReference type="CDD" id="cd11386">
    <property type="entry name" value="MCP_signal"/>
    <property type="match status" value="1"/>
</dbReference>
<evidence type="ECO:0000313" key="10">
    <source>
        <dbReference type="Proteomes" id="UP000186905"/>
    </source>
</evidence>
<keyword evidence="10" id="KW-1185">Reference proteome</keyword>
<keyword evidence="2 4" id="KW-0807">Transducer</keyword>
<keyword evidence="6" id="KW-0812">Transmembrane</keyword>
<evidence type="ECO:0000256" key="1">
    <source>
        <dbReference type="ARBA" id="ARBA00004370"/>
    </source>
</evidence>
<evidence type="ECO:0000259" key="8">
    <source>
        <dbReference type="PROSITE" id="PS50885"/>
    </source>
</evidence>
<comment type="subcellular location">
    <subcellularLocation>
        <location evidence="1">Membrane</location>
    </subcellularLocation>
</comment>
<keyword evidence="6" id="KW-0472">Membrane</keyword>
<protein>
    <recommendedName>
        <fullName evidence="11">Chemotaxis protein</fullName>
    </recommendedName>
</protein>
<dbReference type="Gene3D" id="1.10.287.950">
    <property type="entry name" value="Methyl-accepting chemotaxis protein"/>
    <property type="match status" value="1"/>
</dbReference>
<dbReference type="EMBL" id="MJIL01000042">
    <property type="protein sequence ID" value="OLQ81342.1"/>
    <property type="molecule type" value="Genomic_DNA"/>
</dbReference>
<feature type="transmembrane region" description="Helical" evidence="6">
    <location>
        <begin position="13"/>
        <end position="33"/>
    </location>
</feature>
<evidence type="ECO:0000256" key="2">
    <source>
        <dbReference type="ARBA" id="ARBA00023224"/>
    </source>
</evidence>
<reference evidence="9 10" key="1">
    <citation type="submission" date="2016-09" db="EMBL/GenBank/DDBJ databases">
        <title>Photobacterium proteolyticum sp. nov. a protease producing bacterium isolated from ocean sediments of Laizhou Bay.</title>
        <authorList>
            <person name="Li Y."/>
        </authorList>
    </citation>
    <scope>NUCLEOTIDE SEQUENCE [LARGE SCALE GENOMIC DNA]</scope>
    <source>
        <strain evidence="9 10">13-12</strain>
    </source>
</reference>
<dbReference type="RefSeq" id="WP_075761915.1">
    <property type="nucleotide sequence ID" value="NZ_MJIL01000042.1"/>
</dbReference>
<dbReference type="InterPro" id="IPR004089">
    <property type="entry name" value="MCPsignal_dom"/>
</dbReference>
<feature type="coiled-coil region" evidence="5">
    <location>
        <begin position="122"/>
        <end position="182"/>
    </location>
</feature>